<dbReference type="EMBL" id="JBHMAF010000061">
    <property type="protein sequence ID" value="MFB9759143.1"/>
    <property type="molecule type" value="Genomic_DNA"/>
</dbReference>
<dbReference type="InterPro" id="IPR050492">
    <property type="entry name" value="Bact_metal-bind_prot9"/>
</dbReference>
<dbReference type="Proteomes" id="UP001589609">
    <property type="component" value="Unassembled WGS sequence"/>
</dbReference>
<feature type="signal peptide" evidence="5">
    <location>
        <begin position="1"/>
        <end position="20"/>
    </location>
</feature>
<dbReference type="RefSeq" id="WP_379949449.1">
    <property type="nucleotide sequence ID" value="NZ_JBHMAF010000061.1"/>
</dbReference>
<dbReference type="SUPFAM" id="SSF53807">
    <property type="entry name" value="Helical backbone' metal receptor"/>
    <property type="match status" value="1"/>
</dbReference>
<dbReference type="CDD" id="cd01017">
    <property type="entry name" value="AdcA"/>
    <property type="match status" value="1"/>
</dbReference>
<dbReference type="InterPro" id="IPR006129">
    <property type="entry name" value="AdhesinB"/>
</dbReference>
<reference evidence="6 7" key="1">
    <citation type="submission" date="2024-09" db="EMBL/GenBank/DDBJ databases">
        <authorList>
            <person name="Sun Q."/>
            <person name="Mori K."/>
        </authorList>
    </citation>
    <scope>NUCLEOTIDE SEQUENCE [LARGE SCALE GENOMIC DNA]</scope>
    <source>
        <strain evidence="6 7">JCM 11201</strain>
    </source>
</reference>
<protein>
    <submittedName>
        <fullName evidence="6">Metal ABC transporter substrate-binding protein</fullName>
    </submittedName>
</protein>
<comment type="similarity">
    <text evidence="1 4">Belongs to the bacterial solute-binding protein 9 family.</text>
</comment>
<evidence type="ECO:0000256" key="3">
    <source>
        <dbReference type="ARBA" id="ARBA00022729"/>
    </source>
</evidence>
<dbReference type="InterPro" id="IPR006128">
    <property type="entry name" value="Lipoprotein_PsaA-like"/>
</dbReference>
<sequence length="318" mass="35541">MKKWKYGVMMAAFVLSSAIVGCSKQEEPQSSGKQEKSLKVVTTFYPMYDFTKNVVGSNGKVDVLVPAGTEPHDFEPSPKDIAKIEDADVFVYNSDAMETWVPKVLKSLDNKKIKVIEASEGISLMEGTAEEEGDEHANEKHDGHPMDPHVWLDPVLVQKEVANIKQAVIEADQAHKQDYEKNADQYITKLKELDNLFRTTLDKAKRKDFVTQHAAFGYLAKEYGLTQVPIAGLSPDQEPSPARLAELQKYVKDNNIKVIYFEEVASPKVAKTLADETGAKTVVLSPIEGITKEEQAKGQDYISYMRKNLDALKQSLMQ</sequence>
<feature type="non-terminal residue" evidence="6">
    <location>
        <position position="318"/>
    </location>
</feature>
<dbReference type="PRINTS" id="PR00690">
    <property type="entry name" value="ADHESNFAMILY"/>
</dbReference>
<comment type="caution">
    <text evidence="6">The sequence shown here is derived from an EMBL/GenBank/DDBJ whole genome shotgun (WGS) entry which is preliminary data.</text>
</comment>
<accession>A0ABV5WFZ4</accession>
<evidence type="ECO:0000256" key="1">
    <source>
        <dbReference type="ARBA" id="ARBA00011028"/>
    </source>
</evidence>
<name>A0ABV5WFZ4_9BACI</name>
<keyword evidence="7" id="KW-1185">Reference proteome</keyword>
<dbReference type="InterPro" id="IPR006127">
    <property type="entry name" value="ZnuA-like"/>
</dbReference>
<evidence type="ECO:0000256" key="5">
    <source>
        <dbReference type="SAM" id="SignalP"/>
    </source>
</evidence>
<dbReference type="PANTHER" id="PTHR42953">
    <property type="entry name" value="HIGH-AFFINITY ZINC UPTAKE SYSTEM PROTEIN ZNUA-RELATED"/>
    <property type="match status" value="1"/>
</dbReference>
<gene>
    <name evidence="6" type="ORF">ACFFMS_11860</name>
</gene>
<evidence type="ECO:0000313" key="6">
    <source>
        <dbReference type="EMBL" id="MFB9759143.1"/>
    </source>
</evidence>
<organism evidence="6 7">
    <name type="scientific">Ectobacillus funiculus</name>
    <dbReference type="NCBI Taxonomy" id="137993"/>
    <lineage>
        <taxon>Bacteria</taxon>
        <taxon>Bacillati</taxon>
        <taxon>Bacillota</taxon>
        <taxon>Bacilli</taxon>
        <taxon>Bacillales</taxon>
        <taxon>Bacillaceae</taxon>
        <taxon>Ectobacillus</taxon>
    </lineage>
</organism>
<dbReference type="PANTHER" id="PTHR42953:SF3">
    <property type="entry name" value="HIGH-AFFINITY ZINC UPTAKE SYSTEM PROTEIN ZNUA"/>
    <property type="match status" value="1"/>
</dbReference>
<feature type="chain" id="PRO_5046319358" evidence="5">
    <location>
        <begin position="21"/>
        <end position="318"/>
    </location>
</feature>
<dbReference type="Pfam" id="PF01297">
    <property type="entry name" value="ZnuA"/>
    <property type="match status" value="1"/>
</dbReference>
<keyword evidence="2 4" id="KW-0813">Transport</keyword>
<dbReference type="PROSITE" id="PS51257">
    <property type="entry name" value="PROKAR_LIPOPROTEIN"/>
    <property type="match status" value="1"/>
</dbReference>
<dbReference type="Gene3D" id="3.40.50.1980">
    <property type="entry name" value="Nitrogenase molybdenum iron protein domain"/>
    <property type="match status" value="2"/>
</dbReference>
<evidence type="ECO:0000313" key="7">
    <source>
        <dbReference type="Proteomes" id="UP001589609"/>
    </source>
</evidence>
<evidence type="ECO:0000256" key="2">
    <source>
        <dbReference type="ARBA" id="ARBA00022448"/>
    </source>
</evidence>
<proteinExistence type="inferred from homology"/>
<dbReference type="PRINTS" id="PR00691">
    <property type="entry name" value="ADHESINB"/>
</dbReference>
<keyword evidence="3 5" id="KW-0732">Signal</keyword>
<evidence type="ECO:0000256" key="4">
    <source>
        <dbReference type="RuleBase" id="RU003512"/>
    </source>
</evidence>